<evidence type="ECO:0000313" key="1">
    <source>
        <dbReference type="EMBL" id="MES1920403.1"/>
    </source>
</evidence>
<evidence type="ECO:0000313" key="2">
    <source>
        <dbReference type="Proteomes" id="UP001439008"/>
    </source>
</evidence>
<name>A0ABV2AL55_9EUKA</name>
<accession>A0ABV2AL55</accession>
<gene>
    <name evidence="1" type="ORF">MHBO_002075</name>
</gene>
<keyword evidence="2" id="KW-1185">Reference proteome</keyword>
<comment type="caution">
    <text evidence="1">The sequence shown here is derived from an EMBL/GenBank/DDBJ whole genome shotgun (WGS) entry which is preliminary data.</text>
</comment>
<protein>
    <submittedName>
        <fullName evidence="1">Uncharacterized protein</fullName>
    </submittedName>
</protein>
<dbReference type="EMBL" id="JBDODL010000650">
    <property type="protein sequence ID" value="MES1920403.1"/>
    <property type="molecule type" value="Genomic_DNA"/>
</dbReference>
<organism evidence="1 2">
    <name type="scientific">Bonamia ostreae</name>
    <dbReference type="NCBI Taxonomy" id="126728"/>
    <lineage>
        <taxon>Eukaryota</taxon>
        <taxon>Sar</taxon>
        <taxon>Rhizaria</taxon>
        <taxon>Endomyxa</taxon>
        <taxon>Ascetosporea</taxon>
        <taxon>Haplosporida</taxon>
        <taxon>Bonamia</taxon>
    </lineage>
</organism>
<dbReference type="Proteomes" id="UP001439008">
    <property type="component" value="Unassembled WGS sequence"/>
</dbReference>
<proteinExistence type="predicted"/>
<sequence>MTLLDRYPYLMDYIRKESTLRHFRRKNGTFVDRDKFINAVKKGKMNKEQNLLLYKLIERKNKEMISECYGRNPSSHLKVLLTTMSPRSPKFHIRETEHGPKFYKYIDNQKQYVLKDIETDYEKKVYQRFLRIKGFVSKG</sequence>
<reference evidence="1 2" key="1">
    <citation type="journal article" date="2024" name="BMC Biol.">
        <title>Comparative genomics of Ascetosporea gives new insight into the evolutionary basis for animal parasitism in Rhizaria.</title>
        <authorList>
            <person name="Hiltunen Thoren M."/>
            <person name="Onut-Brannstrom I."/>
            <person name="Alfjorden A."/>
            <person name="Peckova H."/>
            <person name="Swords F."/>
            <person name="Hooper C."/>
            <person name="Holzer A.S."/>
            <person name="Bass D."/>
            <person name="Burki F."/>
        </authorList>
    </citation>
    <scope>NUCLEOTIDE SEQUENCE [LARGE SCALE GENOMIC DNA]</scope>
    <source>
        <strain evidence="1">20-A016</strain>
    </source>
</reference>